<name>A0ABT4XRE8_9RHOB</name>
<dbReference type="SUPFAM" id="SSF57625">
    <property type="entry name" value="Invertebrate chitin-binding proteins"/>
    <property type="match status" value="1"/>
</dbReference>
<keyword evidence="4" id="KW-1185">Reference proteome</keyword>
<dbReference type="Pfam" id="PF01607">
    <property type="entry name" value="CBM_14"/>
    <property type="match status" value="1"/>
</dbReference>
<keyword evidence="1" id="KW-0732">Signal</keyword>
<comment type="caution">
    <text evidence="3">The sequence shown here is derived from an EMBL/GenBank/DDBJ whole genome shotgun (WGS) entry which is preliminary data.</text>
</comment>
<evidence type="ECO:0000313" key="3">
    <source>
        <dbReference type="EMBL" id="MDA7424518.1"/>
    </source>
</evidence>
<protein>
    <submittedName>
        <fullName evidence="3">Adenylosuccinate lyase</fullName>
    </submittedName>
</protein>
<dbReference type="RefSeq" id="WP_271431872.1">
    <property type="nucleotide sequence ID" value="NZ_JAQIOY010000002.1"/>
</dbReference>
<dbReference type="InterPro" id="IPR036508">
    <property type="entry name" value="Chitin-bd_dom_sf"/>
</dbReference>
<feature type="domain" description="Chitin-binding type-2" evidence="2">
    <location>
        <begin position="23"/>
        <end position="49"/>
    </location>
</feature>
<accession>A0ABT4XRE8</accession>
<evidence type="ECO:0000256" key="1">
    <source>
        <dbReference type="SAM" id="SignalP"/>
    </source>
</evidence>
<dbReference type="GO" id="GO:0016829">
    <property type="term" value="F:lyase activity"/>
    <property type="evidence" value="ECO:0007669"/>
    <property type="project" value="UniProtKB-KW"/>
</dbReference>
<feature type="chain" id="PRO_5045643199" evidence="1">
    <location>
        <begin position="23"/>
        <end position="52"/>
    </location>
</feature>
<keyword evidence="3" id="KW-0456">Lyase</keyword>
<sequence>MKFKMLLTTAALVLAPAFAANAACSGHEKQVMSCAEGSVYDAETGSCKVMSS</sequence>
<dbReference type="InterPro" id="IPR002557">
    <property type="entry name" value="Chitin-bd_dom"/>
</dbReference>
<dbReference type="EMBL" id="JAQIOY010000002">
    <property type="protein sequence ID" value="MDA7424518.1"/>
    <property type="molecule type" value="Genomic_DNA"/>
</dbReference>
<proteinExistence type="predicted"/>
<gene>
    <name evidence="3" type="ORF">PFY00_07270</name>
</gene>
<organism evidence="3 4">
    <name type="scientific">Thalassococcus lentus</name>
    <dbReference type="NCBI Taxonomy" id="1210524"/>
    <lineage>
        <taxon>Bacteria</taxon>
        <taxon>Pseudomonadati</taxon>
        <taxon>Pseudomonadota</taxon>
        <taxon>Alphaproteobacteria</taxon>
        <taxon>Rhodobacterales</taxon>
        <taxon>Roseobacteraceae</taxon>
        <taxon>Thalassococcus</taxon>
    </lineage>
</organism>
<feature type="signal peptide" evidence="1">
    <location>
        <begin position="1"/>
        <end position="22"/>
    </location>
</feature>
<evidence type="ECO:0000313" key="4">
    <source>
        <dbReference type="Proteomes" id="UP001210720"/>
    </source>
</evidence>
<evidence type="ECO:0000259" key="2">
    <source>
        <dbReference type="Pfam" id="PF01607"/>
    </source>
</evidence>
<reference evidence="3 4" key="1">
    <citation type="submission" date="2023-01" db="EMBL/GenBank/DDBJ databases">
        <title>Thalassococcus onchidii sp. nov., isolated from a marine invertebrate from the South China Sea.</title>
        <authorList>
            <person name="Xu S."/>
            <person name="Liu Z."/>
            <person name="Xu Y."/>
        </authorList>
    </citation>
    <scope>NUCLEOTIDE SEQUENCE [LARGE SCALE GENOMIC DNA]</scope>
    <source>
        <strain evidence="3 4">KCTC 32084</strain>
    </source>
</reference>
<dbReference type="Proteomes" id="UP001210720">
    <property type="component" value="Unassembled WGS sequence"/>
</dbReference>